<dbReference type="HOGENOM" id="CLU_3231288_0_0_6"/>
<gene>
    <name evidence="1" type="ORF">HMPREF9080_02914</name>
</gene>
<proteinExistence type="predicted"/>
<accession>G9ZJE4</accession>
<reference evidence="1 2" key="1">
    <citation type="submission" date="2011-08" db="EMBL/GenBank/DDBJ databases">
        <authorList>
            <person name="Weinstock G."/>
            <person name="Sodergren E."/>
            <person name="Clifton S."/>
            <person name="Fulton L."/>
            <person name="Fulton B."/>
            <person name="Courtney L."/>
            <person name="Fronick C."/>
            <person name="Harrison M."/>
            <person name="Strong C."/>
            <person name="Farmer C."/>
            <person name="Delahaunty K."/>
            <person name="Markovic C."/>
            <person name="Hall O."/>
            <person name="Minx P."/>
            <person name="Tomlinson C."/>
            <person name="Mitreva M."/>
            <person name="Hou S."/>
            <person name="Chen J."/>
            <person name="Wollam A."/>
            <person name="Pepin K.H."/>
            <person name="Johnson M."/>
            <person name="Bhonagiri V."/>
            <person name="Zhang X."/>
            <person name="Suruliraj S."/>
            <person name="Warren W."/>
            <person name="Chinwalla A."/>
            <person name="Mardis E.R."/>
            <person name="Wilson R.K."/>
        </authorList>
    </citation>
    <scope>NUCLEOTIDE SEQUENCE [LARGE SCALE GENOMIC DNA]</scope>
    <source>
        <strain evidence="1 2">F0432</strain>
    </source>
</reference>
<evidence type="ECO:0000313" key="1">
    <source>
        <dbReference type="EMBL" id="EHM49969.1"/>
    </source>
</evidence>
<protein>
    <submittedName>
        <fullName evidence="1">Uncharacterized protein</fullName>
    </submittedName>
</protein>
<evidence type="ECO:0000313" key="2">
    <source>
        <dbReference type="Proteomes" id="UP000004750"/>
    </source>
</evidence>
<organism evidence="1 2">
    <name type="scientific">Cardiobacterium valvarum F0432</name>
    <dbReference type="NCBI Taxonomy" id="797473"/>
    <lineage>
        <taxon>Bacteria</taxon>
        <taxon>Pseudomonadati</taxon>
        <taxon>Pseudomonadota</taxon>
        <taxon>Gammaproteobacteria</taxon>
        <taxon>Cardiobacteriales</taxon>
        <taxon>Cardiobacteriaceae</taxon>
        <taxon>Cardiobacterium</taxon>
    </lineage>
</organism>
<dbReference type="EMBL" id="AGCM01000185">
    <property type="protein sequence ID" value="EHM49969.1"/>
    <property type="molecule type" value="Genomic_DNA"/>
</dbReference>
<dbReference type="Proteomes" id="UP000004750">
    <property type="component" value="Unassembled WGS sequence"/>
</dbReference>
<name>G9ZJE4_9GAMM</name>
<comment type="caution">
    <text evidence="1">The sequence shown here is derived from an EMBL/GenBank/DDBJ whole genome shotgun (WGS) entry which is preliminary data.</text>
</comment>
<dbReference type="AlphaFoldDB" id="G9ZJE4"/>
<sequence length="43" mass="4965">MVFSCWNEKGEHRHRGSIPLWDGWAAVLRKRCAGGHGIYVVKR</sequence>